<dbReference type="InterPro" id="IPR011042">
    <property type="entry name" value="6-blade_b-propeller_TolB-like"/>
</dbReference>
<sequence>MNRRDLSFCFVLSFLIGASFVQGQVGGVGVFEGHQDVGTVLYPGSTSFDAAKESYTVTGSGENMWFGMDDFQFAWKKMSGDIAISADIAFVADKGNNHRKAVLMIRQALDGNAPAVDIARHGDGLTSLQFRDATGSDAHEVQSNVVAPKRMRLEKRGDYFYAFVSGADGKLEPAGASTKLALEGSFYVGIGVSAHDKDASESAIFSNVRIEALPPSAVKPVLYSTLETVPVASTDRRISYVAQKHFEAPNWSRNGSYFLFNQDGGIYRLAVNGGKPARISTDPQVKCNNDHGISPDGTMLAISDSTETGKSMVYTLPISGGKPKKITATGPSYWHGWSPDGATLAFVGQRGDNFDIYSISVNGGEEKRLTTATGLDDGPEYSPDGQWIYFNSERTGHMQIWRMHTDGSDQEQVITDETNDWFPHLSPDGKWMTFVAFEKGVTGHPPDKDVTLNVMSIADKKVKVLAKLFGGQGTNNVPSWSPDSTKVAFVSYEYLTPETRE</sequence>
<evidence type="ECO:0000313" key="3">
    <source>
        <dbReference type="EMBL" id="XBH17022.1"/>
    </source>
</evidence>
<evidence type="ECO:0000256" key="1">
    <source>
        <dbReference type="ARBA" id="ARBA00009820"/>
    </source>
</evidence>
<dbReference type="AlphaFoldDB" id="A0AAU7DI70"/>
<dbReference type="PANTHER" id="PTHR36842:SF1">
    <property type="entry name" value="PROTEIN TOLB"/>
    <property type="match status" value="1"/>
</dbReference>
<comment type="similarity">
    <text evidence="1">Belongs to the TolB family.</text>
</comment>
<protein>
    <recommendedName>
        <fullName evidence="4">Biopolymer transporter TolR</fullName>
    </recommendedName>
</protein>
<dbReference type="PANTHER" id="PTHR36842">
    <property type="entry name" value="PROTEIN TOLB HOMOLOG"/>
    <property type="match status" value="1"/>
</dbReference>
<dbReference type="SUPFAM" id="SSF82171">
    <property type="entry name" value="DPP6 N-terminal domain-like"/>
    <property type="match status" value="1"/>
</dbReference>
<organism evidence="3">
    <name type="scientific">Telmatobacter sp. DSM 110680</name>
    <dbReference type="NCBI Taxonomy" id="3036704"/>
    <lineage>
        <taxon>Bacteria</taxon>
        <taxon>Pseudomonadati</taxon>
        <taxon>Acidobacteriota</taxon>
        <taxon>Terriglobia</taxon>
        <taxon>Terriglobales</taxon>
        <taxon>Acidobacteriaceae</taxon>
        <taxon>Telmatobacter</taxon>
    </lineage>
</organism>
<accession>A0AAU7DI70</accession>
<evidence type="ECO:0000256" key="2">
    <source>
        <dbReference type="SAM" id="SignalP"/>
    </source>
</evidence>
<dbReference type="RefSeq" id="WP_348262254.1">
    <property type="nucleotide sequence ID" value="NZ_CP121196.1"/>
</dbReference>
<name>A0AAU7DI70_9BACT</name>
<reference evidence="3" key="1">
    <citation type="submission" date="2023-03" db="EMBL/GenBank/DDBJ databases">
        <title>Edaphobacter sp.</title>
        <authorList>
            <person name="Huber K.J."/>
            <person name="Papendorf J."/>
            <person name="Pilke C."/>
            <person name="Bunk B."/>
            <person name="Sproeer C."/>
            <person name="Pester M."/>
        </authorList>
    </citation>
    <scope>NUCLEOTIDE SEQUENCE</scope>
    <source>
        <strain evidence="3">DSM 110680</strain>
    </source>
</reference>
<feature type="chain" id="PRO_5043358106" description="Biopolymer transporter TolR" evidence="2">
    <location>
        <begin position="24"/>
        <end position="501"/>
    </location>
</feature>
<keyword evidence="2" id="KW-0732">Signal</keyword>
<dbReference type="Gene3D" id="2.120.10.30">
    <property type="entry name" value="TolB, C-terminal domain"/>
    <property type="match status" value="1"/>
</dbReference>
<dbReference type="InterPro" id="IPR011659">
    <property type="entry name" value="WD40"/>
</dbReference>
<dbReference type="Pfam" id="PF07676">
    <property type="entry name" value="PD40"/>
    <property type="match status" value="4"/>
</dbReference>
<feature type="signal peptide" evidence="2">
    <location>
        <begin position="1"/>
        <end position="23"/>
    </location>
</feature>
<dbReference type="EMBL" id="CP121196">
    <property type="protein sequence ID" value="XBH17022.1"/>
    <property type="molecule type" value="Genomic_DNA"/>
</dbReference>
<evidence type="ECO:0008006" key="4">
    <source>
        <dbReference type="Google" id="ProtNLM"/>
    </source>
</evidence>
<gene>
    <name evidence="3" type="ORF">P8935_20915</name>
</gene>
<proteinExistence type="inferred from homology"/>